<keyword evidence="8" id="KW-0493">Microtubule</keyword>
<feature type="region of interest" description="Disordered" evidence="11">
    <location>
        <begin position="72"/>
        <end position="131"/>
    </location>
</feature>
<dbReference type="EMBL" id="WJQU01000004">
    <property type="protein sequence ID" value="KAJ6636847.1"/>
    <property type="molecule type" value="Genomic_DNA"/>
</dbReference>
<comment type="similarity">
    <text evidence="4">Belongs to the MAP Jupiter family.</text>
</comment>
<comment type="function">
    <text evidence="1">Binds to all microtubule populations.</text>
</comment>
<keyword evidence="7" id="KW-0597">Phosphoprotein</keyword>
<evidence type="ECO:0000256" key="4">
    <source>
        <dbReference type="ARBA" id="ARBA00005344"/>
    </source>
</evidence>
<dbReference type="PANTHER" id="PTHR34930:SF2">
    <property type="entry name" value="MICROTUBULE-ASSOCIATED PROTEIN JUPITER"/>
    <property type="match status" value="1"/>
</dbReference>
<accession>A0A9Q0MUS2</accession>
<evidence type="ECO:0000256" key="2">
    <source>
        <dbReference type="ARBA" id="ARBA00004123"/>
    </source>
</evidence>
<dbReference type="GO" id="GO:0005819">
    <property type="term" value="C:spindle"/>
    <property type="evidence" value="ECO:0007669"/>
    <property type="project" value="UniProtKB-SubCell"/>
</dbReference>
<dbReference type="OrthoDB" id="6367565at2759"/>
<evidence type="ECO:0000313" key="12">
    <source>
        <dbReference type="EMBL" id="KAJ6636847.1"/>
    </source>
</evidence>
<keyword evidence="13" id="KW-1185">Reference proteome</keyword>
<proteinExistence type="inferred from homology"/>
<feature type="compositionally biased region" description="Basic and acidic residues" evidence="11">
    <location>
        <begin position="201"/>
        <end position="215"/>
    </location>
</feature>
<feature type="region of interest" description="Disordered" evidence="11">
    <location>
        <begin position="1"/>
        <end position="37"/>
    </location>
</feature>
<feature type="compositionally biased region" description="Low complexity" evidence="11">
    <location>
        <begin position="163"/>
        <end position="179"/>
    </location>
</feature>
<comment type="caution">
    <text evidence="12">The sequence shown here is derived from an EMBL/GenBank/DDBJ whole genome shotgun (WGS) entry which is preliminary data.</text>
</comment>
<evidence type="ECO:0000256" key="11">
    <source>
        <dbReference type="SAM" id="MobiDB-lite"/>
    </source>
</evidence>
<evidence type="ECO:0000256" key="6">
    <source>
        <dbReference type="ARBA" id="ARBA00022490"/>
    </source>
</evidence>
<feature type="compositionally biased region" description="Polar residues" evidence="11">
    <location>
        <begin position="153"/>
        <end position="162"/>
    </location>
</feature>
<evidence type="ECO:0000256" key="7">
    <source>
        <dbReference type="ARBA" id="ARBA00022553"/>
    </source>
</evidence>
<sequence length="262" mass="28148">MAATPRSNKGHMASNIFAPPLEKTCNGDNHRRNPNMDSHNRLFGEVERPYTPAKNHFKSNILLGGVDSVASNSKTNGTNGHTNGNPSGEAMIANGNSVKHEPNSSQNSNSSSIKEEILSPRSTQNTAMIPRRKLNVPLDNLPIQLIEIDTNVQSNGTANGPLTNTTNSSSFSSSTDDSNYGFIKSPRISDRNPVTGMGIRDTFHRGRKMDGRRDGNPVTGQGYTELNTAVPALNASKPALNGSKQVINKNRIPPGGFSSGLW</sequence>
<evidence type="ECO:0000256" key="3">
    <source>
        <dbReference type="ARBA" id="ARBA00004186"/>
    </source>
</evidence>
<feature type="compositionally biased region" description="Low complexity" evidence="11">
    <location>
        <begin position="72"/>
        <end position="88"/>
    </location>
</feature>
<name>A0A9Q0MUS2_9DIPT</name>
<evidence type="ECO:0000256" key="8">
    <source>
        <dbReference type="ARBA" id="ARBA00022701"/>
    </source>
</evidence>
<dbReference type="Proteomes" id="UP001151699">
    <property type="component" value="Chromosome C"/>
</dbReference>
<keyword evidence="10" id="KW-0539">Nucleus</keyword>
<evidence type="ECO:0000256" key="1">
    <source>
        <dbReference type="ARBA" id="ARBA00003805"/>
    </source>
</evidence>
<protein>
    <recommendedName>
        <fullName evidence="5">Microtubule-associated protein Jupiter</fullName>
    </recommendedName>
</protein>
<organism evidence="12 13">
    <name type="scientific">Pseudolycoriella hygida</name>
    <dbReference type="NCBI Taxonomy" id="35572"/>
    <lineage>
        <taxon>Eukaryota</taxon>
        <taxon>Metazoa</taxon>
        <taxon>Ecdysozoa</taxon>
        <taxon>Arthropoda</taxon>
        <taxon>Hexapoda</taxon>
        <taxon>Insecta</taxon>
        <taxon>Pterygota</taxon>
        <taxon>Neoptera</taxon>
        <taxon>Endopterygota</taxon>
        <taxon>Diptera</taxon>
        <taxon>Nematocera</taxon>
        <taxon>Sciaroidea</taxon>
        <taxon>Sciaridae</taxon>
        <taxon>Pseudolycoriella</taxon>
    </lineage>
</organism>
<reference evidence="12" key="1">
    <citation type="submission" date="2022-07" db="EMBL/GenBank/DDBJ databases">
        <authorList>
            <person name="Trinca V."/>
            <person name="Uliana J.V.C."/>
            <person name="Torres T.T."/>
            <person name="Ward R.J."/>
            <person name="Monesi N."/>
        </authorList>
    </citation>
    <scope>NUCLEOTIDE SEQUENCE</scope>
    <source>
        <strain evidence="12">HSMRA1968</strain>
        <tissue evidence="12">Whole embryos</tissue>
    </source>
</reference>
<evidence type="ECO:0000313" key="13">
    <source>
        <dbReference type="Proteomes" id="UP001151699"/>
    </source>
</evidence>
<evidence type="ECO:0000256" key="9">
    <source>
        <dbReference type="ARBA" id="ARBA00023212"/>
    </source>
</evidence>
<keyword evidence="9" id="KW-0206">Cytoskeleton</keyword>
<evidence type="ECO:0000256" key="5">
    <source>
        <dbReference type="ARBA" id="ARBA00021471"/>
    </source>
</evidence>
<dbReference type="Pfam" id="PF17054">
    <property type="entry name" value="JUPITER"/>
    <property type="match status" value="2"/>
</dbReference>
<dbReference type="GO" id="GO:0005874">
    <property type="term" value="C:microtubule"/>
    <property type="evidence" value="ECO:0007669"/>
    <property type="project" value="UniProtKB-KW"/>
</dbReference>
<dbReference type="InterPro" id="IPR033335">
    <property type="entry name" value="JUPITER"/>
</dbReference>
<gene>
    <name evidence="12" type="primary">Jupiter</name>
    <name evidence="12" type="ORF">Bhyg_15442</name>
</gene>
<dbReference type="PANTHER" id="PTHR34930">
    <property type="entry name" value="GEO05313P1"/>
    <property type="match status" value="1"/>
</dbReference>
<dbReference type="GO" id="GO:0005634">
    <property type="term" value="C:nucleus"/>
    <property type="evidence" value="ECO:0007669"/>
    <property type="project" value="UniProtKB-SubCell"/>
</dbReference>
<dbReference type="AlphaFoldDB" id="A0A9Q0MUS2"/>
<feature type="compositionally biased region" description="Low complexity" evidence="11">
    <location>
        <begin position="103"/>
        <end position="112"/>
    </location>
</feature>
<comment type="subcellular location">
    <subcellularLocation>
        <location evidence="3">Cytoplasm</location>
        <location evidence="3">Cytoskeleton</location>
        <location evidence="3">Spindle</location>
    </subcellularLocation>
    <subcellularLocation>
        <location evidence="2">Nucleus</location>
    </subcellularLocation>
</comment>
<keyword evidence="6" id="KW-0963">Cytoplasm</keyword>
<evidence type="ECO:0000256" key="10">
    <source>
        <dbReference type="ARBA" id="ARBA00023242"/>
    </source>
</evidence>
<feature type="region of interest" description="Disordered" evidence="11">
    <location>
        <begin position="153"/>
        <end position="222"/>
    </location>
</feature>